<dbReference type="Proteomes" id="UP000237682">
    <property type="component" value="Unassembled WGS sequence"/>
</dbReference>
<dbReference type="AlphaFoldDB" id="A0A2S9Q807"/>
<sequence>MSVTIRPATLRDMTFIAATMRDQDRREIRAVIEESDTAIGTMLFHSSTDLAWTAWIEGDPVAAFGVTRLFPGLGSGWAYGTRRMRRAIPAVTRFARSSVRRLLIAEGFRRIEVRTAIDHDLSHRWLEGLGFRREGIALDYGRGGLDFVTYAATGSRS</sequence>
<reference evidence="1 2" key="1">
    <citation type="submission" date="2018-02" db="EMBL/GenBank/DDBJ databases">
        <title>Whole genome sequencing of endophytic bacterium.</title>
        <authorList>
            <person name="Eedara R."/>
            <person name="Podile A.R."/>
        </authorList>
    </citation>
    <scope>NUCLEOTIDE SEQUENCE [LARGE SCALE GENOMIC DNA]</scope>
    <source>
        <strain evidence="1 2">RP1T</strain>
    </source>
</reference>
<evidence type="ECO:0000313" key="2">
    <source>
        <dbReference type="Proteomes" id="UP000237682"/>
    </source>
</evidence>
<dbReference type="EMBL" id="PUEJ01000008">
    <property type="protein sequence ID" value="PRH85493.1"/>
    <property type="molecule type" value="Genomic_DNA"/>
</dbReference>
<accession>A0A2S9Q807</accession>
<evidence type="ECO:0000313" key="1">
    <source>
        <dbReference type="EMBL" id="PRH85493.1"/>
    </source>
</evidence>
<organism evidence="1 2">
    <name type="scientific">Labrys okinawensis</name>
    <dbReference type="NCBI Taxonomy" id="346911"/>
    <lineage>
        <taxon>Bacteria</taxon>
        <taxon>Pseudomonadati</taxon>
        <taxon>Pseudomonadota</taxon>
        <taxon>Alphaproteobacteria</taxon>
        <taxon>Hyphomicrobiales</taxon>
        <taxon>Xanthobacteraceae</taxon>
        <taxon>Labrys</taxon>
    </lineage>
</organism>
<protein>
    <recommendedName>
        <fullName evidence="3">N-acetyltransferase domain-containing protein</fullName>
    </recommendedName>
</protein>
<comment type="caution">
    <text evidence="1">The sequence shown here is derived from an EMBL/GenBank/DDBJ whole genome shotgun (WGS) entry which is preliminary data.</text>
</comment>
<dbReference type="RefSeq" id="WP_105864053.1">
    <property type="nucleotide sequence ID" value="NZ_PUEJ01000008.1"/>
</dbReference>
<keyword evidence="2" id="KW-1185">Reference proteome</keyword>
<evidence type="ECO:0008006" key="3">
    <source>
        <dbReference type="Google" id="ProtNLM"/>
    </source>
</evidence>
<dbReference type="SUPFAM" id="SSF55729">
    <property type="entry name" value="Acyl-CoA N-acyltransferases (Nat)"/>
    <property type="match status" value="1"/>
</dbReference>
<dbReference type="InterPro" id="IPR016181">
    <property type="entry name" value="Acyl_CoA_acyltransferase"/>
</dbReference>
<dbReference type="OrthoDB" id="7363390at2"/>
<name>A0A2S9Q807_9HYPH</name>
<gene>
    <name evidence="1" type="ORF">C5L14_21125</name>
</gene>
<proteinExistence type="predicted"/>
<dbReference type="Gene3D" id="3.40.630.30">
    <property type="match status" value="1"/>
</dbReference>